<evidence type="ECO:0000256" key="2">
    <source>
        <dbReference type="ARBA" id="ARBA00004496"/>
    </source>
</evidence>
<evidence type="ECO:0000256" key="1">
    <source>
        <dbReference type="ARBA" id="ARBA00000971"/>
    </source>
</evidence>
<evidence type="ECO:0000256" key="5">
    <source>
        <dbReference type="ARBA" id="ARBA00023110"/>
    </source>
</evidence>
<dbReference type="STRING" id="211165.GCA_000317285_03106"/>
<proteinExistence type="inferred from homology"/>
<name>A0A433NNM0_CHLFR</name>
<sequence length="142" mass="15223">MLQAKPGDTVKVHYTGKLDDGTVFDSSSGRDPLQFSIGEGIVIPGFEEAVVGMSPGESKTTNISAEQAYGPYRPELVMIVERQRIPTDVSLEVGQLLQISQSSGQAIPVVVTNVSEAEVTLDANHPLAGQELIFDIQLVEIN</sequence>
<evidence type="ECO:0000259" key="11">
    <source>
        <dbReference type="PROSITE" id="PS50059"/>
    </source>
</evidence>
<protein>
    <recommendedName>
        <fullName evidence="10">Peptidyl-prolyl cis-trans isomerase</fullName>
        <ecNumber evidence="10">5.2.1.8</ecNumber>
    </recommendedName>
</protein>
<evidence type="ECO:0000256" key="7">
    <source>
        <dbReference type="ARBA" id="ARBA00023235"/>
    </source>
</evidence>
<evidence type="ECO:0000256" key="10">
    <source>
        <dbReference type="RuleBase" id="RU003915"/>
    </source>
</evidence>
<dbReference type="RefSeq" id="WP_016872613.1">
    <property type="nucleotide sequence ID" value="NZ_AJLN01000084.1"/>
</dbReference>
<dbReference type="OrthoDB" id="280278at2"/>
<evidence type="ECO:0000256" key="4">
    <source>
        <dbReference type="ARBA" id="ARBA00022490"/>
    </source>
</evidence>
<dbReference type="GO" id="GO:0005737">
    <property type="term" value="C:cytoplasm"/>
    <property type="evidence" value="ECO:0007669"/>
    <property type="project" value="UniProtKB-SubCell"/>
</dbReference>
<keyword evidence="4" id="KW-0963">Cytoplasm</keyword>
<dbReference type="Gene3D" id="3.10.50.40">
    <property type="match status" value="1"/>
</dbReference>
<evidence type="ECO:0000256" key="6">
    <source>
        <dbReference type="ARBA" id="ARBA00023186"/>
    </source>
</evidence>
<feature type="domain" description="PPIase FKBP-type" evidence="11">
    <location>
        <begin position="7"/>
        <end position="91"/>
    </location>
</feature>
<comment type="caution">
    <text evidence="12">The sequence shown here is derived from an EMBL/GenBank/DDBJ whole genome shotgun (WGS) entry which is preliminary data.</text>
</comment>
<dbReference type="SUPFAM" id="SSF54534">
    <property type="entry name" value="FKBP-like"/>
    <property type="match status" value="1"/>
</dbReference>
<evidence type="ECO:0000256" key="9">
    <source>
        <dbReference type="PROSITE-ProRule" id="PRU00277"/>
    </source>
</evidence>
<comment type="catalytic activity">
    <reaction evidence="1 9 10">
        <text>[protein]-peptidylproline (omega=180) = [protein]-peptidylproline (omega=0)</text>
        <dbReference type="Rhea" id="RHEA:16237"/>
        <dbReference type="Rhea" id="RHEA-COMP:10747"/>
        <dbReference type="Rhea" id="RHEA-COMP:10748"/>
        <dbReference type="ChEBI" id="CHEBI:83833"/>
        <dbReference type="ChEBI" id="CHEBI:83834"/>
        <dbReference type="EC" id="5.2.1.8"/>
    </reaction>
</comment>
<dbReference type="PANTHER" id="PTHR47861">
    <property type="entry name" value="FKBP-TYPE PEPTIDYL-PROLYL CIS-TRANS ISOMERASE SLYD"/>
    <property type="match status" value="1"/>
</dbReference>
<accession>A0A433NNM0</accession>
<keyword evidence="7 9" id="KW-0413">Isomerase</keyword>
<comment type="subcellular location">
    <subcellularLocation>
        <location evidence="2">Cytoplasm</location>
    </subcellularLocation>
</comment>
<dbReference type="InterPro" id="IPR001179">
    <property type="entry name" value="PPIase_FKBP_dom"/>
</dbReference>
<evidence type="ECO:0000256" key="3">
    <source>
        <dbReference type="ARBA" id="ARBA00006577"/>
    </source>
</evidence>
<keyword evidence="6" id="KW-0143">Chaperone</keyword>
<comment type="function">
    <text evidence="8">Also involved in hydrogenase metallocenter assembly, probably by participating in the nickel insertion step. This function in hydrogenase biosynthesis requires chaperone activity and the presence of the metal-binding domain, but not PPIase activity.</text>
</comment>
<reference evidence="12 13" key="1">
    <citation type="journal article" date="2019" name="Genome Biol. Evol.">
        <title>Day and night: Metabolic profiles and evolutionary relationships of six axenic non-marine cyanobacteria.</title>
        <authorList>
            <person name="Will S.E."/>
            <person name="Henke P."/>
            <person name="Boedeker C."/>
            <person name="Huang S."/>
            <person name="Brinkmann H."/>
            <person name="Rohde M."/>
            <person name="Jarek M."/>
            <person name="Friedl T."/>
            <person name="Seufert S."/>
            <person name="Schumacher M."/>
            <person name="Overmann J."/>
            <person name="Neumann-Schaal M."/>
            <person name="Petersen J."/>
        </authorList>
    </citation>
    <scope>NUCLEOTIDE SEQUENCE [LARGE SCALE GENOMIC DNA]</scope>
    <source>
        <strain evidence="12 13">PCC 6912</strain>
    </source>
</reference>
<dbReference type="GO" id="GO:0042026">
    <property type="term" value="P:protein refolding"/>
    <property type="evidence" value="ECO:0007669"/>
    <property type="project" value="UniProtKB-ARBA"/>
</dbReference>
<organism evidence="12 13">
    <name type="scientific">Chlorogloeopsis fritschii PCC 6912</name>
    <dbReference type="NCBI Taxonomy" id="211165"/>
    <lineage>
        <taxon>Bacteria</taxon>
        <taxon>Bacillati</taxon>
        <taxon>Cyanobacteriota</taxon>
        <taxon>Cyanophyceae</taxon>
        <taxon>Nostocales</taxon>
        <taxon>Chlorogloeopsidaceae</taxon>
        <taxon>Chlorogloeopsis</taxon>
    </lineage>
</organism>
<dbReference type="InterPro" id="IPR046357">
    <property type="entry name" value="PPIase_dom_sf"/>
</dbReference>
<dbReference type="GO" id="GO:0003755">
    <property type="term" value="F:peptidyl-prolyl cis-trans isomerase activity"/>
    <property type="evidence" value="ECO:0007669"/>
    <property type="project" value="UniProtKB-UniRule"/>
</dbReference>
<evidence type="ECO:0000256" key="8">
    <source>
        <dbReference type="ARBA" id="ARBA00037071"/>
    </source>
</evidence>
<evidence type="ECO:0000313" key="13">
    <source>
        <dbReference type="Proteomes" id="UP000268857"/>
    </source>
</evidence>
<dbReference type="EC" id="5.2.1.8" evidence="10"/>
<dbReference type="PANTHER" id="PTHR47861:SF3">
    <property type="entry name" value="FKBP-TYPE PEPTIDYL-PROLYL CIS-TRANS ISOMERASE SLYD"/>
    <property type="match status" value="1"/>
</dbReference>
<comment type="similarity">
    <text evidence="3 10">Belongs to the FKBP-type PPIase family.</text>
</comment>
<dbReference type="EMBL" id="RSCJ01000003">
    <property type="protein sequence ID" value="RUR84951.1"/>
    <property type="molecule type" value="Genomic_DNA"/>
</dbReference>
<keyword evidence="5 9" id="KW-0697">Rotamase</keyword>
<dbReference type="AlphaFoldDB" id="A0A433NNM0"/>
<gene>
    <name evidence="12" type="ORF">PCC6912_10670</name>
</gene>
<dbReference type="Proteomes" id="UP000268857">
    <property type="component" value="Unassembled WGS sequence"/>
</dbReference>
<dbReference type="PROSITE" id="PS50059">
    <property type="entry name" value="FKBP_PPIASE"/>
    <property type="match status" value="1"/>
</dbReference>
<evidence type="ECO:0000313" key="12">
    <source>
        <dbReference type="EMBL" id="RUR84951.1"/>
    </source>
</evidence>
<keyword evidence="13" id="KW-1185">Reference proteome</keyword>
<dbReference type="Pfam" id="PF00254">
    <property type="entry name" value="FKBP_C"/>
    <property type="match status" value="1"/>
</dbReference>